<dbReference type="Pfam" id="PF08281">
    <property type="entry name" value="Sigma70_r4_2"/>
    <property type="match status" value="1"/>
</dbReference>
<evidence type="ECO:0000256" key="4">
    <source>
        <dbReference type="ARBA" id="ARBA00023125"/>
    </source>
</evidence>
<dbReference type="Gene3D" id="1.10.1740.10">
    <property type="match status" value="1"/>
</dbReference>
<evidence type="ECO:0000256" key="2">
    <source>
        <dbReference type="ARBA" id="ARBA00023015"/>
    </source>
</evidence>
<evidence type="ECO:0000313" key="9">
    <source>
        <dbReference type="EMBL" id="TQR87434.1"/>
    </source>
</evidence>
<evidence type="ECO:0000256" key="1">
    <source>
        <dbReference type="ARBA" id="ARBA00010641"/>
    </source>
</evidence>
<evidence type="ECO:0000259" key="7">
    <source>
        <dbReference type="Pfam" id="PF04542"/>
    </source>
</evidence>
<dbReference type="InterPro" id="IPR014284">
    <property type="entry name" value="RNA_pol_sigma-70_dom"/>
</dbReference>
<name>A0A544W5C1_9MYCO</name>
<dbReference type="InterPro" id="IPR007627">
    <property type="entry name" value="RNA_pol_sigma70_r2"/>
</dbReference>
<accession>A0A544W5C1</accession>
<dbReference type="InterPro" id="IPR013324">
    <property type="entry name" value="RNA_pol_sigma_r3/r4-like"/>
</dbReference>
<reference evidence="9 10" key="1">
    <citation type="submission" date="2018-10" db="EMBL/GenBank/DDBJ databases">
        <title>Draft genome of Mycobacterium hodleri strain B.</title>
        <authorList>
            <person name="Amande T.J."/>
            <person name="Mcgenity T.J."/>
        </authorList>
    </citation>
    <scope>NUCLEOTIDE SEQUENCE [LARGE SCALE GENOMIC DNA]</scope>
    <source>
        <strain evidence="9 10">B</strain>
    </source>
</reference>
<keyword evidence="2 6" id="KW-0805">Transcription regulation</keyword>
<dbReference type="SUPFAM" id="SSF88946">
    <property type="entry name" value="Sigma2 domain of RNA polymerase sigma factors"/>
    <property type="match status" value="1"/>
</dbReference>
<dbReference type="AlphaFoldDB" id="A0A544W5C1"/>
<dbReference type="GO" id="GO:0003677">
    <property type="term" value="F:DNA binding"/>
    <property type="evidence" value="ECO:0007669"/>
    <property type="project" value="UniProtKB-KW"/>
</dbReference>
<dbReference type="PANTHER" id="PTHR43133">
    <property type="entry name" value="RNA POLYMERASE ECF-TYPE SIGMA FACTO"/>
    <property type="match status" value="1"/>
</dbReference>
<dbReference type="GO" id="GO:0006352">
    <property type="term" value="P:DNA-templated transcription initiation"/>
    <property type="evidence" value="ECO:0007669"/>
    <property type="project" value="InterPro"/>
</dbReference>
<dbReference type="InterPro" id="IPR013249">
    <property type="entry name" value="RNA_pol_sigma70_r4_t2"/>
</dbReference>
<dbReference type="SUPFAM" id="SSF88659">
    <property type="entry name" value="Sigma3 and sigma4 domains of RNA polymerase sigma factors"/>
    <property type="match status" value="1"/>
</dbReference>
<dbReference type="PROSITE" id="PS01063">
    <property type="entry name" value="SIGMA70_ECF"/>
    <property type="match status" value="1"/>
</dbReference>
<organism evidence="9 10">
    <name type="scientific">Mycolicibacterium hodleri</name>
    <dbReference type="NCBI Taxonomy" id="49897"/>
    <lineage>
        <taxon>Bacteria</taxon>
        <taxon>Bacillati</taxon>
        <taxon>Actinomycetota</taxon>
        <taxon>Actinomycetes</taxon>
        <taxon>Mycobacteriales</taxon>
        <taxon>Mycobacteriaceae</taxon>
        <taxon>Mycolicibacterium</taxon>
    </lineage>
</organism>
<protein>
    <recommendedName>
        <fullName evidence="6">RNA polymerase sigma factor</fullName>
    </recommendedName>
</protein>
<dbReference type="GO" id="GO:0016987">
    <property type="term" value="F:sigma factor activity"/>
    <property type="evidence" value="ECO:0007669"/>
    <property type="project" value="UniProtKB-KW"/>
</dbReference>
<feature type="domain" description="RNA polymerase sigma-70 region 2" evidence="7">
    <location>
        <begin position="48"/>
        <end position="111"/>
    </location>
</feature>
<comment type="similarity">
    <text evidence="1 6">Belongs to the sigma-70 factor family. ECF subfamily.</text>
</comment>
<dbReference type="InterPro" id="IPR000838">
    <property type="entry name" value="RNA_pol_sigma70_ECF_CS"/>
</dbReference>
<sequence length="224" mass="25067">MTALLPHDSSEAPSNSVKRVRAAPKVRYPVESGSALAERFVREAMPYRAALLCSARRLTHRDVDAEDLVQDTMMNAFLGFDGFQPGTNLRAWLYRIMHNRWISVYRMKQRRPDGFCVDAVSGTGIAAIASRSTRFSRSAEDEALSGLSDRRIEEALRSLPEGFQKVLYYVGVEGYTYADTAILLRIPVGTVISRLSRSRVRLRAQLADYTDGSGSRCTRRPSAQ</sequence>
<keyword evidence="5 6" id="KW-0804">Transcription</keyword>
<proteinExistence type="inferred from homology"/>
<dbReference type="NCBIfam" id="TIGR02937">
    <property type="entry name" value="sigma70-ECF"/>
    <property type="match status" value="1"/>
</dbReference>
<dbReference type="EMBL" id="VIFX01000006">
    <property type="protein sequence ID" value="TQR87434.1"/>
    <property type="molecule type" value="Genomic_DNA"/>
</dbReference>
<dbReference type="InterPro" id="IPR036388">
    <property type="entry name" value="WH-like_DNA-bd_sf"/>
</dbReference>
<feature type="domain" description="RNA polymerase sigma factor 70 region 4 type 2" evidence="8">
    <location>
        <begin position="150"/>
        <end position="202"/>
    </location>
</feature>
<keyword evidence="10" id="KW-1185">Reference proteome</keyword>
<dbReference type="InterPro" id="IPR013325">
    <property type="entry name" value="RNA_pol_sigma_r2"/>
</dbReference>
<evidence type="ECO:0000256" key="6">
    <source>
        <dbReference type="RuleBase" id="RU000716"/>
    </source>
</evidence>
<evidence type="ECO:0000256" key="3">
    <source>
        <dbReference type="ARBA" id="ARBA00023082"/>
    </source>
</evidence>
<keyword evidence="4 6" id="KW-0238">DNA-binding</keyword>
<dbReference type="InterPro" id="IPR039425">
    <property type="entry name" value="RNA_pol_sigma-70-like"/>
</dbReference>
<dbReference type="Gene3D" id="1.10.10.10">
    <property type="entry name" value="Winged helix-like DNA-binding domain superfamily/Winged helix DNA-binding domain"/>
    <property type="match status" value="1"/>
</dbReference>
<dbReference type="Pfam" id="PF04542">
    <property type="entry name" value="Sigma70_r2"/>
    <property type="match status" value="1"/>
</dbReference>
<dbReference type="PANTHER" id="PTHR43133:SF59">
    <property type="entry name" value="ECF RNA POLYMERASE SIGMA FACTOR SIGR"/>
    <property type="match status" value="1"/>
</dbReference>
<evidence type="ECO:0000256" key="5">
    <source>
        <dbReference type="ARBA" id="ARBA00023163"/>
    </source>
</evidence>
<evidence type="ECO:0000259" key="8">
    <source>
        <dbReference type="Pfam" id="PF08281"/>
    </source>
</evidence>
<dbReference type="Proteomes" id="UP000315759">
    <property type="component" value="Unassembled WGS sequence"/>
</dbReference>
<evidence type="ECO:0000313" key="10">
    <source>
        <dbReference type="Proteomes" id="UP000315759"/>
    </source>
</evidence>
<gene>
    <name evidence="9" type="ORF">D8S82_06525</name>
</gene>
<comment type="caution">
    <text evidence="9">The sequence shown here is derived from an EMBL/GenBank/DDBJ whole genome shotgun (WGS) entry which is preliminary data.</text>
</comment>
<dbReference type="GO" id="GO:0006950">
    <property type="term" value="P:response to stress"/>
    <property type="evidence" value="ECO:0007669"/>
    <property type="project" value="UniProtKB-ARBA"/>
</dbReference>
<keyword evidence="3 6" id="KW-0731">Sigma factor</keyword>